<dbReference type="InterPro" id="IPR006120">
    <property type="entry name" value="Resolvase_HTH_dom"/>
</dbReference>
<accession>A0AAW6DDF2</accession>
<sequence length="81" mass="9884">MKTERAQLASNKRHRKEIDMEWVYQKLDEGMTIKSVAEELEISVSTLRRRHSEYQQRARKENAEKVEYFEGYENQDHTFEF</sequence>
<dbReference type="GO" id="GO:0000150">
    <property type="term" value="F:DNA strand exchange activity"/>
    <property type="evidence" value="ECO:0007669"/>
    <property type="project" value="InterPro"/>
</dbReference>
<proteinExistence type="predicted"/>
<dbReference type="Pfam" id="PF02796">
    <property type="entry name" value="HTH_7"/>
    <property type="match status" value="1"/>
</dbReference>
<organism evidence="3 4">
    <name type="scientific">Mediterraneibacter gnavus</name>
    <name type="common">Ruminococcus gnavus</name>
    <dbReference type="NCBI Taxonomy" id="33038"/>
    <lineage>
        <taxon>Bacteria</taxon>
        <taxon>Bacillati</taxon>
        <taxon>Bacillota</taxon>
        <taxon>Clostridia</taxon>
        <taxon>Lachnospirales</taxon>
        <taxon>Lachnospiraceae</taxon>
        <taxon>Mediterraneibacter</taxon>
    </lineage>
</organism>
<evidence type="ECO:0000256" key="1">
    <source>
        <dbReference type="SAM" id="Coils"/>
    </source>
</evidence>
<dbReference type="AlphaFoldDB" id="A0AAW6DDF2"/>
<evidence type="ECO:0000313" key="4">
    <source>
        <dbReference type="Proteomes" id="UP001212160"/>
    </source>
</evidence>
<dbReference type="InterPro" id="IPR009057">
    <property type="entry name" value="Homeodomain-like_sf"/>
</dbReference>
<dbReference type="GO" id="GO:0003677">
    <property type="term" value="F:DNA binding"/>
    <property type="evidence" value="ECO:0007669"/>
    <property type="project" value="InterPro"/>
</dbReference>
<dbReference type="SUPFAM" id="SSF46689">
    <property type="entry name" value="Homeodomain-like"/>
    <property type="match status" value="1"/>
</dbReference>
<keyword evidence="1" id="KW-0175">Coiled coil</keyword>
<gene>
    <name evidence="3" type="ORF">PNW85_09730</name>
</gene>
<evidence type="ECO:0000259" key="2">
    <source>
        <dbReference type="Pfam" id="PF02796"/>
    </source>
</evidence>
<dbReference type="EMBL" id="JAQMLA010000025">
    <property type="protein sequence ID" value="MDB8686954.1"/>
    <property type="molecule type" value="Genomic_DNA"/>
</dbReference>
<protein>
    <submittedName>
        <fullName evidence="3">Helix-turn-helix domain-containing protein</fullName>
    </submittedName>
</protein>
<feature type="coiled-coil region" evidence="1">
    <location>
        <begin position="37"/>
        <end position="64"/>
    </location>
</feature>
<feature type="domain" description="Resolvase HTH" evidence="2">
    <location>
        <begin position="16"/>
        <end position="49"/>
    </location>
</feature>
<evidence type="ECO:0000313" key="3">
    <source>
        <dbReference type="EMBL" id="MDB8686954.1"/>
    </source>
</evidence>
<name>A0AAW6DDF2_MEDGN</name>
<dbReference type="RefSeq" id="WP_272107870.1">
    <property type="nucleotide sequence ID" value="NZ_DAWDPA010000021.1"/>
</dbReference>
<reference evidence="3" key="1">
    <citation type="submission" date="2023-01" db="EMBL/GenBank/DDBJ databases">
        <title>Human gut microbiome strain richness.</title>
        <authorList>
            <person name="Chen-Liaw A."/>
        </authorList>
    </citation>
    <scope>NUCLEOTIDE SEQUENCE</scope>
    <source>
        <strain evidence="3">RTP21484st1_H11_RTP21484_190118</strain>
    </source>
</reference>
<comment type="caution">
    <text evidence="3">The sequence shown here is derived from an EMBL/GenBank/DDBJ whole genome shotgun (WGS) entry which is preliminary data.</text>
</comment>
<dbReference type="Proteomes" id="UP001212160">
    <property type="component" value="Unassembled WGS sequence"/>
</dbReference>